<name>A0A7L6BIG8_LIMRT</name>
<dbReference type="EMBL" id="CP059275">
    <property type="protein sequence ID" value="QLQ62027.1"/>
    <property type="molecule type" value="Genomic_DNA"/>
</dbReference>
<dbReference type="AlphaFoldDB" id="A0A7L6BIG8"/>
<proteinExistence type="predicted"/>
<dbReference type="Proteomes" id="UP000510868">
    <property type="component" value="Chromosome"/>
</dbReference>
<evidence type="ECO:0000313" key="1">
    <source>
        <dbReference type="EMBL" id="QLQ62027.1"/>
    </source>
</evidence>
<reference evidence="1 2" key="1">
    <citation type="submission" date="2020-07" db="EMBL/GenBank/DDBJ databases">
        <title>Genome sequence of Lactobacillus reuteri CNEI-KCA3 isolated from the faeces of a reared-broiler chicken, South-East Nigeria, reveals presence of CRISPR arrays.</title>
        <authorList>
            <person name="Anukam K.C."/>
            <person name="Ibezim C.N."/>
            <person name="BeecK W.V."/>
            <person name="Allonsius C."/>
            <person name="Broek M.D."/>
            <person name="Tuyaerts I."/>
            <person name="Attama A."/>
            <person name="Esimone C.O."/>
            <person name="Lebeer S."/>
        </authorList>
    </citation>
    <scope>NUCLEOTIDE SEQUENCE [LARGE SCALE GENOMIC DNA]</scope>
    <source>
        <strain evidence="1 2">CNEI-KCA3</strain>
    </source>
</reference>
<sequence length="118" mass="13866">MTQQYNYFENVKNDVIDFIKDNEININEVDREELNEQLWVEDSVTGNGSGSYTFNANKAKEYVDDNKDLIREAIDEGFMDRQKTAEWWLDDCYESIDVSLRCYVLSQAIDDAIEELED</sequence>
<protein>
    <submittedName>
        <fullName evidence="1">Uncharacterized protein</fullName>
    </submittedName>
</protein>
<evidence type="ECO:0000313" key="2">
    <source>
        <dbReference type="Proteomes" id="UP000510868"/>
    </source>
</evidence>
<gene>
    <name evidence="1" type="ORF">HHK02_01490</name>
</gene>
<accession>A0A7L6BIG8</accession>
<dbReference type="RefSeq" id="WP_181462663.1">
    <property type="nucleotide sequence ID" value="NZ_CP059275.1"/>
</dbReference>
<organism evidence="1 2">
    <name type="scientific">Limosilactobacillus reuteri</name>
    <name type="common">Lactobacillus reuteri</name>
    <dbReference type="NCBI Taxonomy" id="1598"/>
    <lineage>
        <taxon>Bacteria</taxon>
        <taxon>Bacillati</taxon>
        <taxon>Bacillota</taxon>
        <taxon>Bacilli</taxon>
        <taxon>Lactobacillales</taxon>
        <taxon>Lactobacillaceae</taxon>
        <taxon>Limosilactobacillus</taxon>
    </lineage>
</organism>